<dbReference type="EMBL" id="BAABME010004676">
    <property type="protein sequence ID" value="GAA0163182.1"/>
    <property type="molecule type" value="Genomic_DNA"/>
</dbReference>
<keyword evidence="2" id="KW-1185">Reference proteome</keyword>
<gene>
    <name evidence="1" type="ORF">LIER_19112</name>
</gene>
<name>A0AAV3QLZ0_LITER</name>
<proteinExistence type="predicted"/>
<sequence>MCSLVVVLILGATGEYDYHRGHAGNCLLSIFYRHNHFGCDFPKQPLVDVGMEPIEILDDIRDAKEDAVLDPIVTDVLVHERINVGLVKEEVGADSEPRVDDITVSDSKEGVTGSDEEEEEVLRCSFEVLHSRGVRKLASDLGKFVGVDEETCKPSHPTYAWVLLLIDVRVEPLLEYEISLPGDSSYMQRVEYED</sequence>
<dbReference type="AlphaFoldDB" id="A0AAV3QLZ0"/>
<accession>A0AAV3QLZ0</accession>
<evidence type="ECO:0000313" key="2">
    <source>
        <dbReference type="Proteomes" id="UP001454036"/>
    </source>
</evidence>
<dbReference type="Proteomes" id="UP001454036">
    <property type="component" value="Unassembled WGS sequence"/>
</dbReference>
<reference evidence="1 2" key="1">
    <citation type="submission" date="2024-01" db="EMBL/GenBank/DDBJ databases">
        <title>The complete chloroplast genome sequence of Lithospermum erythrorhizon: insights into the phylogenetic relationship among Boraginaceae species and the maternal lineages of purple gromwells.</title>
        <authorList>
            <person name="Okada T."/>
            <person name="Watanabe K."/>
        </authorList>
    </citation>
    <scope>NUCLEOTIDE SEQUENCE [LARGE SCALE GENOMIC DNA]</scope>
</reference>
<comment type="caution">
    <text evidence="1">The sequence shown here is derived from an EMBL/GenBank/DDBJ whole genome shotgun (WGS) entry which is preliminary data.</text>
</comment>
<organism evidence="1 2">
    <name type="scientific">Lithospermum erythrorhizon</name>
    <name type="common">Purple gromwell</name>
    <name type="synonym">Lithospermum officinale var. erythrorhizon</name>
    <dbReference type="NCBI Taxonomy" id="34254"/>
    <lineage>
        <taxon>Eukaryota</taxon>
        <taxon>Viridiplantae</taxon>
        <taxon>Streptophyta</taxon>
        <taxon>Embryophyta</taxon>
        <taxon>Tracheophyta</taxon>
        <taxon>Spermatophyta</taxon>
        <taxon>Magnoliopsida</taxon>
        <taxon>eudicotyledons</taxon>
        <taxon>Gunneridae</taxon>
        <taxon>Pentapetalae</taxon>
        <taxon>asterids</taxon>
        <taxon>lamiids</taxon>
        <taxon>Boraginales</taxon>
        <taxon>Boraginaceae</taxon>
        <taxon>Boraginoideae</taxon>
        <taxon>Lithospermeae</taxon>
        <taxon>Lithospermum</taxon>
    </lineage>
</organism>
<protein>
    <submittedName>
        <fullName evidence="1">Uncharacterized protein</fullName>
    </submittedName>
</protein>
<evidence type="ECO:0000313" key="1">
    <source>
        <dbReference type="EMBL" id="GAA0163182.1"/>
    </source>
</evidence>